<feature type="region of interest" description="Disordered" evidence="3">
    <location>
        <begin position="1218"/>
        <end position="1401"/>
    </location>
</feature>
<feature type="region of interest" description="Disordered" evidence="3">
    <location>
        <begin position="1015"/>
        <end position="1037"/>
    </location>
</feature>
<dbReference type="SUPFAM" id="SSF53335">
    <property type="entry name" value="S-adenosyl-L-methionine-dependent methyltransferases"/>
    <property type="match status" value="1"/>
</dbReference>
<feature type="compositionally biased region" description="Low complexity" evidence="3">
    <location>
        <begin position="1167"/>
        <end position="1182"/>
    </location>
</feature>
<keyword evidence="1" id="KW-0489">Methyltransferase</keyword>
<protein>
    <recommendedName>
        <fullName evidence="6">DNA (cytosine-5-)-methyltransferase</fullName>
    </recommendedName>
</protein>
<proteinExistence type="predicted"/>
<sequence>LIDYRVCVPLPLSEVFGWHDSKLLSGLFGIQKGEQTSSGIEILRFIMNLIPFNGICSDNIKGDIATLPMFSQWTPLELLVEDVFLLSSGDLKCMFYLFGLDDVWLKFQAFNRVLPEALWPVGATEPHVLASRVLGMGFIGSVGIAQHLHRNMLLANKPQGAGLNACTELRKDRAFPSGTAGFWKVYWDNWDELRVTSRTSARLLVGKPSPENLDIHASYLFNETPRHPKKALHHAITGLTQGALLDGEEGSARPKPEKVAKYIAVIVHILRQGFVNLRQLQVGMGGLMYLCQYRRPLMSIFEEVWIFMKRLKRKPIRLTPRVARELLMGVFLVPLARMDFRRPYCHVVTASDASESEGGVTASRGLTPWGVKAALSPTNLITDFQTDCSILGVGCFDGISALQVALDILGAPMAGFISIENKTEAIRVIRANYPSTQHFSDIQSFGEAQIRQLALSFPRVQLVLVGAGPPCQGVSALNAGRLGAIEDPRSSLQSRVAWLRDLFILGFPWAKVHVLEEESVASMAAVDRATYSESIGFLPVRICARGPQPAGLQSCDTDVIKRWEMDRFRFPPYTYNRAHLVINKAGVLRQPNVEEREVMLGFPRGYTQACLPKGVRSSRPRLWEDTRLSLLGNSWSVPVVSWLLKNLLVAERLIPEISLQTLVARFNPRELCGSLHQVLDRPPLGSLPPNLPGSNEALELALVRNISKSSSSKGSDVKMTSGVIPKSAALSKASAGTWSPSLRHPPAKSATAAASSRTPAASRASTSPSRSRSPTYQEVTPTPSRSPSRASRISSWADATEEENAQRPTASPKPPPSREEGTGSPLTAIYMAPKLGRTASSLRSAITRVKKTVKTPRFRLIRKDASRRQCLEAGRTISSPDWAPGDLRRGDRLLLRVQSELGSIKAVGRIAEIGLQREGIFALLKLEGVQDPSFRKAMVQESIASREDLGKRWLHLCDAVSCPLATGDSVHLHLESVRLLHEQKVPWGENLLAVSPAELRAWEEQSATEDLPLRRDAASQEAAPHPGAWPEEDEGAEMKSLHALAREFGFEQGPGQKLKKSKPTFPPVPPPAKLPEEDDEVRSQEDVGKKKKASARQGLRPAQEASSWSRGAPNMCIGEFLSQKMLEHSGSAEKPQTQLLPDVGPDIKAKKKRGKRRRRSRRKGRGSESTSESGSTSSEGEGNFSREESRIRQLALAKPGFLTLTTLRGLGEALVRETGEGQGSGLHPLFSQICEPGPPQAAQPCAGAETGGEDPGHGSRPPRRREGRRRSRCPEPAVQGHRAGPGARLVQGRLSPRAGGQRRAGALIPARDQRGSQGAQAGCQVRGAFEDTRQELPSSTSSSVRSSSGQGRIASSSSSFTKGRAPRDMEEPRATALAAATSAESGSLRSEAPLGFPRQGEGPVTEIPCLAGLSLAEVGIKLFGLVQAGRNLPSELQLALSDLWRPSTGSLFFTTREASSTALGEASASLLPIPVEVPEIEECNNRPADSCSSCCLSLSGLKSQSEWPLKPLTARVRCDDANWFEVAKGLIDYRVCVPLPLSEVFGWHDSKLLSGLFGIQKGEQTSSGIEILRFIMNLIPFNGICSDNIKGDIATLPMFSQWTPLELLVEDVLFGPSALLSRMSLHLARVLGMGFIGSVGIAQHLHRNMLLANKPQGAGLNACTELRKDRALPSGTAGFWKVYLDNWDELRVTSRASARLLEGKPSPENLDIHASYLFNEAPRHPKKALHHAIKGLTQGALLDGEEGSARPKPEKVAKYIAVIVHILRQGFVNLRQLQVGMGGLMYLCQYRRPLMSIFEEVWIFMKRLKRKPIRLTPRVARELLMGVFLVPLARMDFRRPYCHVVTASDASESGGGVTASRGLTPWGVKAALSPTNLTTDFQTDCSILGVGCFDGISALQVALGILGAPIAGFISIENKMEAIRVIRANYPLHAAFFGHPIIWLGAVEDPRSSLQSRVAWLRDLFILGFPWAKVHVLEESVASMAAVDRATYSESIGFLPVRICASGVSLCARPRLCWIDWRLNLEDGVSVLDERDAGWQAFTPIELCIPFGLALVRNISKSSSSKGSDVKMTSGGAEGPDVWPRKAIPSKLWRWRTICSWRFKHLHGPEHINVLELRAFLTSLRWRLRKKGGIAKRFFHLLDSQVNLGILAKGRTSSRKLSPVLRQISALLLTANMLPICAYVNTHDNPADKPSRRLVKKKWVKSR</sequence>
<feature type="compositionally biased region" description="Pro residues" evidence="3">
    <location>
        <begin position="1064"/>
        <end position="1073"/>
    </location>
</feature>
<feature type="region of interest" description="Disordered" evidence="3">
    <location>
        <begin position="1128"/>
        <end position="1191"/>
    </location>
</feature>
<dbReference type="InterPro" id="IPR001525">
    <property type="entry name" value="C5_MeTfrase"/>
</dbReference>
<feature type="compositionally biased region" description="Basic residues" evidence="3">
    <location>
        <begin position="1149"/>
        <end position="1164"/>
    </location>
</feature>
<reference evidence="4" key="1">
    <citation type="submission" date="2021-02" db="EMBL/GenBank/DDBJ databases">
        <authorList>
            <person name="Dougan E. K."/>
            <person name="Rhodes N."/>
            <person name="Thang M."/>
            <person name="Chan C."/>
        </authorList>
    </citation>
    <scope>NUCLEOTIDE SEQUENCE</scope>
</reference>
<dbReference type="GO" id="GO:0032259">
    <property type="term" value="P:methylation"/>
    <property type="evidence" value="ECO:0007669"/>
    <property type="project" value="UniProtKB-KW"/>
</dbReference>
<feature type="region of interest" description="Disordered" evidence="3">
    <location>
        <begin position="1052"/>
        <end position="1112"/>
    </location>
</feature>
<evidence type="ECO:0000313" key="4">
    <source>
        <dbReference type="EMBL" id="CAE8662369.1"/>
    </source>
</evidence>
<evidence type="ECO:0000313" key="5">
    <source>
        <dbReference type="Proteomes" id="UP000626109"/>
    </source>
</evidence>
<feature type="region of interest" description="Disordered" evidence="3">
    <location>
        <begin position="735"/>
        <end position="824"/>
    </location>
</feature>
<dbReference type="InterPro" id="IPR052055">
    <property type="entry name" value="Hepadnavirus_pol/RT"/>
</dbReference>
<feature type="compositionally biased region" description="Low complexity" evidence="3">
    <location>
        <begin position="1374"/>
        <end position="1383"/>
    </location>
</feature>
<organism evidence="4 5">
    <name type="scientific">Polarella glacialis</name>
    <name type="common">Dinoflagellate</name>
    <dbReference type="NCBI Taxonomy" id="89957"/>
    <lineage>
        <taxon>Eukaryota</taxon>
        <taxon>Sar</taxon>
        <taxon>Alveolata</taxon>
        <taxon>Dinophyceae</taxon>
        <taxon>Suessiales</taxon>
        <taxon>Suessiaceae</taxon>
        <taxon>Polarella</taxon>
    </lineage>
</organism>
<dbReference type="Gene3D" id="3.40.50.150">
    <property type="entry name" value="Vaccinia Virus protein VP39"/>
    <property type="match status" value="1"/>
</dbReference>
<feature type="compositionally biased region" description="Low complexity" evidence="3">
    <location>
        <begin position="1338"/>
        <end position="1359"/>
    </location>
</feature>
<gene>
    <name evidence="4" type="ORF">PGLA2088_LOCUS14841</name>
</gene>
<keyword evidence="2" id="KW-0808">Transferase</keyword>
<feature type="compositionally biased region" description="Basic residues" evidence="3">
    <location>
        <begin position="1260"/>
        <end position="1271"/>
    </location>
</feature>
<dbReference type="InterPro" id="IPR029063">
    <property type="entry name" value="SAM-dependent_MTases_sf"/>
</dbReference>
<evidence type="ECO:0008006" key="6">
    <source>
        <dbReference type="Google" id="ProtNLM"/>
    </source>
</evidence>
<dbReference type="PANTHER" id="PTHR33050:SF7">
    <property type="entry name" value="RIBONUCLEASE H"/>
    <property type="match status" value="1"/>
</dbReference>
<dbReference type="Pfam" id="PF00145">
    <property type="entry name" value="DNA_methylase"/>
    <property type="match status" value="1"/>
</dbReference>
<feature type="compositionally biased region" description="Low complexity" evidence="3">
    <location>
        <begin position="747"/>
        <end position="795"/>
    </location>
</feature>
<evidence type="ECO:0000256" key="2">
    <source>
        <dbReference type="ARBA" id="ARBA00022679"/>
    </source>
</evidence>
<evidence type="ECO:0000256" key="3">
    <source>
        <dbReference type="SAM" id="MobiDB-lite"/>
    </source>
</evidence>
<dbReference type="GO" id="GO:0008168">
    <property type="term" value="F:methyltransferase activity"/>
    <property type="evidence" value="ECO:0007669"/>
    <property type="project" value="UniProtKB-KW"/>
</dbReference>
<comment type="caution">
    <text evidence="4">The sequence shown here is derived from an EMBL/GenBank/DDBJ whole genome shotgun (WGS) entry which is preliminary data.</text>
</comment>
<name>A0A813J1M4_POLGL</name>
<accession>A0A813J1M4</accession>
<dbReference type="Proteomes" id="UP000626109">
    <property type="component" value="Unassembled WGS sequence"/>
</dbReference>
<evidence type="ECO:0000256" key="1">
    <source>
        <dbReference type="ARBA" id="ARBA00022603"/>
    </source>
</evidence>
<feature type="non-terminal residue" evidence="4">
    <location>
        <position position="2207"/>
    </location>
</feature>
<dbReference type="EMBL" id="CAJNNW010018114">
    <property type="protein sequence ID" value="CAE8662369.1"/>
    <property type="molecule type" value="Genomic_DNA"/>
</dbReference>
<dbReference type="PANTHER" id="PTHR33050">
    <property type="entry name" value="REVERSE TRANSCRIPTASE DOMAIN-CONTAINING PROTEIN"/>
    <property type="match status" value="1"/>
</dbReference>